<dbReference type="Pfam" id="PF06862">
    <property type="entry name" value="Utp25_C"/>
    <property type="match status" value="1"/>
</dbReference>
<reference evidence="9 10" key="1">
    <citation type="journal article" date="2018" name="Sci. Rep.">
        <title>Genomic signatures of local adaptation to the degree of environmental predictability in rotifers.</title>
        <authorList>
            <person name="Franch-Gras L."/>
            <person name="Hahn C."/>
            <person name="Garcia-Roger E.M."/>
            <person name="Carmona M.J."/>
            <person name="Serra M."/>
            <person name="Gomez A."/>
        </authorList>
    </citation>
    <scope>NUCLEOTIDE SEQUENCE [LARGE SCALE GENOMIC DNA]</scope>
    <source>
        <strain evidence="9">HYR1</strain>
    </source>
</reference>
<dbReference type="AlphaFoldDB" id="A0A3M7PFZ0"/>
<evidence type="ECO:0000256" key="4">
    <source>
        <dbReference type="ARBA" id="ARBA00024421"/>
    </source>
</evidence>
<dbReference type="OrthoDB" id="10264378at2759"/>
<keyword evidence="10" id="KW-1185">Reference proteome</keyword>
<evidence type="ECO:0000259" key="8">
    <source>
        <dbReference type="Pfam" id="PF22916"/>
    </source>
</evidence>
<evidence type="ECO:0000256" key="1">
    <source>
        <dbReference type="ARBA" id="ARBA00004604"/>
    </source>
</evidence>
<dbReference type="GO" id="GO:0032040">
    <property type="term" value="C:small-subunit processome"/>
    <property type="evidence" value="ECO:0007669"/>
    <property type="project" value="TreeGrafter"/>
</dbReference>
<feature type="domain" description="UTP25 C-terminal" evidence="7">
    <location>
        <begin position="569"/>
        <end position="755"/>
    </location>
</feature>
<dbReference type="InterPro" id="IPR010678">
    <property type="entry name" value="UTP25"/>
</dbReference>
<dbReference type="EMBL" id="REGN01011015">
    <property type="protein sequence ID" value="RMZ98036.1"/>
    <property type="molecule type" value="Genomic_DNA"/>
</dbReference>
<name>A0A3M7PFZ0_BRAPC</name>
<comment type="similarity">
    <text evidence="2">Belongs to the UTP25 family.</text>
</comment>
<evidence type="ECO:0000313" key="10">
    <source>
        <dbReference type="Proteomes" id="UP000276133"/>
    </source>
</evidence>
<dbReference type="InterPro" id="IPR053939">
    <property type="entry name" value="UTP25_C"/>
</dbReference>
<feature type="compositionally biased region" description="Acidic residues" evidence="6">
    <location>
        <begin position="124"/>
        <end position="141"/>
    </location>
</feature>
<feature type="domain" description="UTP25 NTP hydrolase-like" evidence="8">
    <location>
        <begin position="282"/>
        <end position="553"/>
    </location>
</feature>
<sequence length="758" mass="89540">MKPQKSKKIKYDKLDNKDRNFVKAFGELHPINDSENDNRKVQVVYEDEYNQKNFNKNNKYLQSFEHEKKEEVSDEDINDVVAPYQQLLNDLIGKDSSETKKRKKNDEKITKKVKKSSAYQNEMDSQDEAIEELSSNEEIDESNINSYSQEVLCKDNLDSEEVIKNDPFHIHFENNLDEKTVEKIKANFLDKNKLNELKQNIDWPGLGSLIYSPATDETKQNLDPNKNLKQLFIKQRILERLNNTAEEIVLKHLNNEQEETLENSEFKLDLKQREILNIISNYGDLYHSDVDVHTDYKIKFIYTLHALNHALKTRSRIIAHNDKLKQNKSNRDLEYRDQGLTRPKVLIIVPYRKFALKLIKIIIRLLMNKSEEHVSNKKRFFDSFGPDGDDDKTCSKKDENEEKQLYHDEDYDFLFTGNCDDHFKIGLSVSKKSLKLFTEFYSSDIIIASPLGLKSVIRADGENQDHDFLSSIELIILDNADVLLMQNWEHVVTVFDNLHLQPKKSHDTDFSRVRSWLLDGHARLYRQTLIFSRIPAPQINNIFNKYCTNFSGKYQIDLFKNPKYQLGTICKIGFQLAQVFNKIDCDSPADLPEQRFKFFTEKILPKFKDEMMSHTLIFVASYFDFVKLRNYFKKTDVNFMHISEYSDQKSVEKSRYFFFHGKVHFMLLTERFYFYKRYKIRGINHLIFYDLPNYAEYYSSFCNFLPDPKRFKNGQLETFSSTVLYSQFDAQKLCAIVGYQRATHMINSDKSVHMFMTE</sequence>
<dbReference type="InterPro" id="IPR027417">
    <property type="entry name" value="P-loop_NTPase"/>
</dbReference>
<evidence type="ECO:0000256" key="5">
    <source>
        <dbReference type="ARBA" id="ARBA00032325"/>
    </source>
</evidence>
<dbReference type="GO" id="GO:0019843">
    <property type="term" value="F:rRNA binding"/>
    <property type="evidence" value="ECO:0007669"/>
    <property type="project" value="TreeGrafter"/>
</dbReference>
<evidence type="ECO:0000313" key="9">
    <source>
        <dbReference type="EMBL" id="RMZ98036.1"/>
    </source>
</evidence>
<dbReference type="GO" id="GO:0034511">
    <property type="term" value="F:U3 snoRNA binding"/>
    <property type="evidence" value="ECO:0007669"/>
    <property type="project" value="InterPro"/>
</dbReference>
<keyword evidence="3" id="KW-0539">Nucleus</keyword>
<evidence type="ECO:0000256" key="3">
    <source>
        <dbReference type="ARBA" id="ARBA00023242"/>
    </source>
</evidence>
<dbReference type="PANTHER" id="PTHR12933:SF0">
    <property type="entry name" value="U3 SMALL NUCLEOLAR RNA-ASSOCIATED PROTEIN 25 HOMOLOG"/>
    <property type="match status" value="1"/>
</dbReference>
<dbReference type="STRING" id="10195.A0A3M7PFZ0"/>
<comment type="caution">
    <text evidence="9">The sequence shown here is derived from an EMBL/GenBank/DDBJ whole genome shotgun (WGS) entry which is preliminary data.</text>
</comment>
<dbReference type="InterPro" id="IPR053940">
    <property type="entry name" value="UTP25_NTPase-like"/>
</dbReference>
<dbReference type="Gene3D" id="3.40.50.300">
    <property type="entry name" value="P-loop containing nucleotide triphosphate hydrolases"/>
    <property type="match status" value="1"/>
</dbReference>
<feature type="compositionally biased region" description="Basic and acidic residues" evidence="6">
    <location>
        <begin position="93"/>
        <end position="110"/>
    </location>
</feature>
<organism evidence="9 10">
    <name type="scientific">Brachionus plicatilis</name>
    <name type="common">Marine rotifer</name>
    <name type="synonym">Brachionus muelleri</name>
    <dbReference type="NCBI Taxonomy" id="10195"/>
    <lineage>
        <taxon>Eukaryota</taxon>
        <taxon>Metazoa</taxon>
        <taxon>Spiralia</taxon>
        <taxon>Gnathifera</taxon>
        <taxon>Rotifera</taxon>
        <taxon>Eurotatoria</taxon>
        <taxon>Monogononta</taxon>
        <taxon>Pseudotrocha</taxon>
        <taxon>Ploima</taxon>
        <taxon>Brachionidae</taxon>
        <taxon>Brachionus</taxon>
    </lineage>
</organism>
<dbReference type="GO" id="GO:0000462">
    <property type="term" value="P:maturation of SSU-rRNA from tricistronic rRNA transcript (SSU-rRNA, 5.8S rRNA, LSU-rRNA)"/>
    <property type="evidence" value="ECO:0007669"/>
    <property type="project" value="TreeGrafter"/>
</dbReference>
<accession>A0A3M7PFZ0</accession>
<comment type="subcellular location">
    <subcellularLocation>
        <location evidence="1">Nucleus</location>
        <location evidence="1">Nucleolus</location>
    </subcellularLocation>
</comment>
<evidence type="ECO:0000256" key="6">
    <source>
        <dbReference type="SAM" id="MobiDB-lite"/>
    </source>
</evidence>
<evidence type="ECO:0000256" key="2">
    <source>
        <dbReference type="ARBA" id="ARBA00009223"/>
    </source>
</evidence>
<proteinExistence type="inferred from homology"/>
<gene>
    <name evidence="9" type="ORF">BpHYR1_024874</name>
</gene>
<protein>
    <recommendedName>
        <fullName evidence="4">U3 small nucleolar RNA-associated protein 25 homolog</fullName>
    </recommendedName>
    <alternativeName>
        <fullName evidence="5">UTP25 small subunit processor component</fullName>
    </alternativeName>
</protein>
<evidence type="ECO:0000259" key="7">
    <source>
        <dbReference type="Pfam" id="PF06862"/>
    </source>
</evidence>
<dbReference type="PANTHER" id="PTHR12933">
    <property type="entry name" value="ORF PROTEIN-RELATED"/>
    <property type="match status" value="1"/>
</dbReference>
<feature type="region of interest" description="Disordered" evidence="6">
    <location>
        <begin position="93"/>
        <end position="141"/>
    </location>
</feature>
<dbReference type="Pfam" id="PF22916">
    <property type="entry name" value="UTP25_NTPase-like"/>
    <property type="match status" value="1"/>
</dbReference>
<dbReference type="Proteomes" id="UP000276133">
    <property type="component" value="Unassembled WGS sequence"/>
</dbReference>